<evidence type="ECO:0000256" key="7">
    <source>
        <dbReference type="ARBA" id="ARBA00030248"/>
    </source>
</evidence>
<dbReference type="InterPro" id="IPR005093">
    <property type="entry name" value="RNArep_beta"/>
</dbReference>
<dbReference type="InterPro" id="IPR007096">
    <property type="entry name" value="RNA-dir_Rpol_cat_phage"/>
</dbReference>
<evidence type="ECO:0000256" key="9">
    <source>
        <dbReference type="PIRSR" id="PIRSR605093-1"/>
    </source>
</evidence>
<comment type="catalytic activity">
    <reaction evidence="8">
        <text>RNA(n) + a ribonucleoside 5'-triphosphate = RNA(n+1) + diphosphate</text>
        <dbReference type="Rhea" id="RHEA:21248"/>
        <dbReference type="Rhea" id="RHEA-COMP:14527"/>
        <dbReference type="Rhea" id="RHEA-COMP:17342"/>
        <dbReference type="ChEBI" id="CHEBI:33019"/>
        <dbReference type="ChEBI" id="CHEBI:61557"/>
        <dbReference type="ChEBI" id="CHEBI:140395"/>
        <dbReference type="EC" id="2.7.7.48"/>
    </reaction>
</comment>
<keyword evidence="9" id="KW-0479">Metal-binding</keyword>
<dbReference type="GO" id="GO:0039694">
    <property type="term" value="P:viral RNA genome replication"/>
    <property type="evidence" value="ECO:0007669"/>
    <property type="project" value="InterPro"/>
</dbReference>
<comment type="cofactor">
    <cofactor evidence="9">
        <name>Mg(2+)</name>
        <dbReference type="ChEBI" id="CHEBI:18420"/>
    </cofactor>
    <text evidence="9">Binds 2 Mg(2+) per subunit.</text>
</comment>
<evidence type="ECO:0000256" key="4">
    <source>
        <dbReference type="ARBA" id="ARBA00022695"/>
    </source>
</evidence>
<evidence type="ECO:0000256" key="6">
    <source>
        <dbReference type="ARBA" id="ARBA00022953"/>
    </source>
</evidence>
<sequence>MKSDVNDYLELMHAVYEDACIKCSADVSDLRDLMTIRARVRSEGLSFVTITLPNFCKDFERSLELGFVDPTAFSGFPRVGSRRRRGAIPAFLQGMLGQLFDRETGRILDESSETPTLVESIRQVCLLYKKVELSCTPERDRAAIENFIAVEHELQSSSVPESDFSRLVRVGSLVWDNTLAGIQLESLVPRHGPGATAEGISGNQKYVWERWHERLEPFLPFLGGAISISAAGEKAFENVAFVPEDQEQPVKVTLVPKTLKSPRIIAIEPVCMQYAQQAVRGALYRAIESADLTGGQVNFTDQSVNQKLALVSSSTGLYATIDLSDASDRVPRDLALELFGANPDLKDFVDACRSKEAELPDGRRVRLEKFASMGSALCFPVESMYFYTICVAARLAKYNLPLTHRNVARVAKRIFVYGDDLIVPRRDADVVLEHLQKYKCKVNTSKSFWTGKFRESCGVDAYAGYQVTPVYLRKMRPKSKQQASQIVSWVATANLFYKKGYWRTATLMYCICERVLGEELPYVSETSSLLGRISVMGFRSIGRWNSDLHLFEKKGLVPTPVYSCDHIDGYSALQKCLLTLEGRNPSFVSEADAPGLLDRQKGVVTPFL</sequence>
<keyword evidence="6" id="KW-0693">Viral RNA replication</keyword>
<keyword evidence="4" id="KW-0548">Nucleotidyltransferase</keyword>
<gene>
    <name evidence="11" type="ORF">H4Rhizo453198_000001</name>
</gene>
<dbReference type="InterPro" id="IPR043502">
    <property type="entry name" value="DNA/RNA_pol_sf"/>
</dbReference>
<evidence type="ECO:0000259" key="10">
    <source>
        <dbReference type="PROSITE" id="PS50522"/>
    </source>
</evidence>
<name>A0A514D9H2_9VIRU</name>
<evidence type="ECO:0000256" key="2">
    <source>
        <dbReference type="ARBA" id="ARBA00022484"/>
    </source>
</evidence>
<evidence type="ECO:0000256" key="3">
    <source>
        <dbReference type="ARBA" id="ARBA00022679"/>
    </source>
</evidence>
<accession>A0A514D9H2</accession>
<evidence type="ECO:0000256" key="5">
    <source>
        <dbReference type="ARBA" id="ARBA00022741"/>
    </source>
</evidence>
<feature type="binding site" evidence="9">
    <location>
        <position position="322"/>
    </location>
    <ligand>
        <name>Mg(2+)</name>
        <dbReference type="ChEBI" id="CHEBI:18420"/>
        <label>2</label>
    </ligand>
</feature>
<dbReference type="EC" id="2.7.7.48" evidence="1"/>
<dbReference type="GO" id="GO:0000166">
    <property type="term" value="F:nucleotide binding"/>
    <property type="evidence" value="ECO:0007669"/>
    <property type="project" value="UniProtKB-KW"/>
</dbReference>
<evidence type="ECO:0000313" key="11">
    <source>
        <dbReference type="EMBL" id="QDH90261.1"/>
    </source>
</evidence>
<dbReference type="Pfam" id="PF03431">
    <property type="entry name" value="RNA_replicase_B"/>
    <property type="match status" value="1"/>
</dbReference>
<organism evidence="11">
    <name type="scientific">Leviviridae sp</name>
    <dbReference type="NCBI Taxonomy" id="2027243"/>
    <lineage>
        <taxon>Viruses</taxon>
        <taxon>Riboviria</taxon>
        <taxon>Orthornavirae</taxon>
        <taxon>Lenarviricota</taxon>
        <taxon>Leviviricetes</taxon>
        <taxon>Norzivirales</taxon>
        <taxon>Fiersviridae</taxon>
    </lineage>
</organism>
<dbReference type="GO" id="GO:0046872">
    <property type="term" value="F:metal ion binding"/>
    <property type="evidence" value="ECO:0007669"/>
    <property type="project" value="UniProtKB-KW"/>
</dbReference>
<feature type="binding site" evidence="9">
    <location>
        <position position="420"/>
    </location>
    <ligand>
        <name>Mg(2+)</name>
        <dbReference type="ChEBI" id="CHEBI:18420"/>
        <label>2</label>
    </ligand>
</feature>
<keyword evidence="5" id="KW-0547">Nucleotide-binding</keyword>
<dbReference type="EMBL" id="MN035396">
    <property type="protein sequence ID" value="QDH90261.1"/>
    <property type="molecule type" value="Genomic_RNA"/>
</dbReference>
<dbReference type="GO" id="GO:0003968">
    <property type="term" value="F:RNA-directed RNA polymerase activity"/>
    <property type="evidence" value="ECO:0007669"/>
    <property type="project" value="UniProtKB-KW"/>
</dbReference>
<keyword evidence="9" id="KW-0460">Magnesium</keyword>
<reference evidence="11" key="1">
    <citation type="submission" date="2019-05" db="EMBL/GenBank/DDBJ databases">
        <title>Metatranscriptomic reconstruction reveals RNA viruses with the potential to shape carbon cycling in soil.</title>
        <authorList>
            <person name="Starr E.P."/>
            <person name="Nuccio E."/>
            <person name="Pett-Ridge J."/>
            <person name="Banfield J.F."/>
            <person name="Firestone M.K."/>
        </authorList>
    </citation>
    <scope>NUCLEOTIDE SEQUENCE</scope>
    <source>
        <strain evidence="11">H4_Rhizo_45_scaffold_3198</strain>
    </source>
</reference>
<feature type="binding site" evidence="9">
    <location>
        <position position="419"/>
    </location>
    <ligand>
        <name>Mg(2+)</name>
        <dbReference type="ChEBI" id="CHEBI:18420"/>
        <label>2</label>
    </ligand>
</feature>
<evidence type="ECO:0000256" key="1">
    <source>
        <dbReference type="ARBA" id="ARBA00012494"/>
    </source>
</evidence>
<keyword evidence="3" id="KW-0808">Transferase</keyword>
<proteinExistence type="predicted"/>
<protein>
    <recommendedName>
        <fullName evidence="1">RNA-directed RNA polymerase</fullName>
        <ecNumber evidence="1">2.7.7.48</ecNumber>
    </recommendedName>
    <alternativeName>
        <fullName evidence="7">RNA replicase beta chain</fullName>
    </alternativeName>
</protein>
<keyword evidence="2 11" id="KW-0696">RNA-directed RNA polymerase</keyword>
<evidence type="ECO:0000256" key="8">
    <source>
        <dbReference type="ARBA" id="ARBA00048744"/>
    </source>
</evidence>
<feature type="domain" description="RdRp catalytic" evidence="10">
    <location>
        <begin position="307"/>
        <end position="451"/>
    </location>
</feature>
<dbReference type="PROSITE" id="PS50522">
    <property type="entry name" value="RDRP_PHAGE"/>
    <property type="match status" value="1"/>
</dbReference>
<dbReference type="SUPFAM" id="SSF56672">
    <property type="entry name" value="DNA/RNA polymerases"/>
    <property type="match status" value="1"/>
</dbReference>